<protein>
    <submittedName>
        <fullName evidence="1">DNA-directed RNA polymerase II subunit, putative</fullName>
    </submittedName>
</protein>
<organism evidence="1">
    <name type="scientific">Arundo donax</name>
    <name type="common">Giant reed</name>
    <name type="synonym">Donax arundinaceus</name>
    <dbReference type="NCBI Taxonomy" id="35708"/>
    <lineage>
        <taxon>Eukaryota</taxon>
        <taxon>Viridiplantae</taxon>
        <taxon>Streptophyta</taxon>
        <taxon>Embryophyta</taxon>
        <taxon>Tracheophyta</taxon>
        <taxon>Spermatophyta</taxon>
        <taxon>Magnoliopsida</taxon>
        <taxon>Liliopsida</taxon>
        <taxon>Poales</taxon>
        <taxon>Poaceae</taxon>
        <taxon>PACMAD clade</taxon>
        <taxon>Arundinoideae</taxon>
        <taxon>Arundineae</taxon>
        <taxon>Arundo</taxon>
    </lineage>
</organism>
<evidence type="ECO:0000313" key="1">
    <source>
        <dbReference type="EMBL" id="JAD84856.1"/>
    </source>
</evidence>
<accession>A0A0A9DAK4</accession>
<keyword evidence="1" id="KW-0804">Transcription</keyword>
<reference evidence="1" key="1">
    <citation type="submission" date="2014-09" db="EMBL/GenBank/DDBJ databases">
        <authorList>
            <person name="Magalhaes I.L.F."/>
            <person name="Oliveira U."/>
            <person name="Santos F.R."/>
            <person name="Vidigal T.H.D.A."/>
            <person name="Brescovit A.D."/>
            <person name="Santos A.J."/>
        </authorList>
    </citation>
    <scope>NUCLEOTIDE SEQUENCE</scope>
    <source>
        <tissue evidence="1">Shoot tissue taken approximately 20 cm above the soil surface</tissue>
    </source>
</reference>
<name>A0A0A9DAK4_ARUDO</name>
<proteinExistence type="predicted"/>
<reference evidence="1" key="2">
    <citation type="journal article" date="2015" name="Data Brief">
        <title>Shoot transcriptome of the giant reed, Arundo donax.</title>
        <authorList>
            <person name="Barrero R.A."/>
            <person name="Guerrero F.D."/>
            <person name="Moolhuijzen P."/>
            <person name="Goolsby J.A."/>
            <person name="Tidwell J."/>
            <person name="Bellgard S.E."/>
            <person name="Bellgard M.I."/>
        </authorList>
    </citation>
    <scope>NUCLEOTIDE SEQUENCE</scope>
    <source>
        <tissue evidence="1">Shoot tissue taken approximately 20 cm above the soil surface</tissue>
    </source>
</reference>
<dbReference type="AlphaFoldDB" id="A0A0A9DAK4"/>
<dbReference type="EMBL" id="GBRH01213039">
    <property type="protein sequence ID" value="JAD84856.1"/>
    <property type="molecule type" value="Transcribed_RNA"/>
</dbReference>
<sequence length="71" mass="8225">MSTFLKRGSLTNLHMLLKSVLWLRTRTDQPAACLYGCFREQGRKGVHLVNISVLLCPIFVRTFPLSLYFEH</sequence>
<dbReference type="GO" id="GO:0000428">
    <property type="term" value="C:DNA-directed RNA polymerase complex"/>
    <property type="evidence" value="ECO:0007669"/>
    <property type="project" value="UniProtKB-KW"/>
</dbReference>
<keyword evidence="1" id="KW-0240">DNA-directed RNA polymerase</keyword>